<reference evidence="2 3" key="1">
    <citation type="journal article" date="2019" name="Int. J. Syst. Evol. Microbiol.">
        <title>The Global Catalogue of Microorganisms (GCM) 10K type strain sequencing project: providing services to taxonomists for standard genome sequencing and annotation.</title>
        <authorList>
            <consortium name="The Broad Institute Genomics Platform"/>
            <consortium name="The Broad Institute Genome Sequencing Center for Infectious Disease"/>
            <person name="Wu L."/>
            <person name="Ma J."/>
        </authorList>
    </citation>
    <scope>NUCLEOTIDE SEQUENCE [LARGE SCALE GENOMIC DNA]</scope>
    <source>
        <strain evidence="2 3">JCM 6238</strain>
    </source>
</reference>
<proteinExistence type="predicted"/>
<gene>
    <name evidence="2" type="ORF">GCM10010403_00700</name>
</gene>
<dbReference type="Proteomes" id="UP001501584">
    <property type="component" value="Unassembled WGS sequence"/>
</dbReference>
<protein>
    <submittedName>
        <fullName evidence="2">Uncharacterized protein</fullName>
    </submittedName>
</protein>
<organism evidence="2 3">
    <name type="scientific">Glycomyces rutgersensis</name>
    <dbReference type="NCBI Taxonomy" id="58115"/>
    <lineage>
        <taxon>Bacteria</taxon>
        <taxon>Bacillati</taxon>
        <taxon>Actinomycetota</taxon>
        <taxon>Actinomycetes</taxon>
        <taxon>Glycomycetales</taxon>
        <taxon>Glycomycetaceae</taxon>
        <taxon>Glycomyces</taxon>
    </lineage>
</organism>
<accession>A0ABN3F5U4</accession>
<evidence type="ECO:0000256" key="1">
    <source>
        <dbReference type="SAM" id="MobiDB-lite"/>
    </source>
</evidence>
<evidence type="ECO:0000313" key="3">
    <source>
        <dbReference type="Proteomes" id="UP001501584"/>
    </source>
</evidence>
<sequence>MIEQQQNNAGEGKGLERGEFRDSLRTYRVRVSSNEAPDSFQVYTGQREDIVLIVSGINSGDLKATWGPGWRGAEEDWKVWVEECAFSLVIVGAHVGARAGERPRPGRPSPMGQHMIERNPASLRFCDG</sequence>
<evidence type="ECO:0000313" key="2">
    <source>
        <dbReference type="EMBL" id="GAA2315744.1"/>
    </source>
</evidence>
<feature type="region of interest" description="Disordered" evidence="1">
    <location>
        <begin position="98"/>
        <end position="119"/>
    </location>
</feature>
<dbReference type="EMBL" id="BAAASX010000001">
    <property type="protein sequence ID" value="GAA2315744.1"/>
    <property type="molecule type" value="Genomic_DNA"/>
</dbReference>
<keyword evidence="3" id="KW-1185">Reference proteome</keyword>
<name>A0ABN3F5U4_9ACTN</name>
<comment type="caution">
    <text evidence="2">The sequence shown here is derived from an EMBL/GenBank/DDBJ whole genome shotgun (WGS) entry which is preliminary data.</text>
</comment>